<comment type="cofactor">
    <cofactor evidence="10">
        <name>Mg(2+)</name>
        <dbReference type="ChEBI" id="CHEBI:18420"/>
    </cofactor>
    <text evidence="10">Binds 1 Mg(2+) ion per subunit.</text>
</comment>
<evidence type="ECO:0000256" key="3">
    <source>
        <dbReference type="ARBA" id="ARBA00022723"/>
    </source>
</evidence>
<comment type="function">
    <text evidence="10">Pyrophosphatase that catalyzes the hydrolysis of nucleoside triphosphates to their monophosphate derivatives, with a high preference for the non-canonical purine nucleotides XTP (xanthosine triphosphate), dITP (deoxyinosine triphosphate) and ITP. Seems to function as a house-cleaning enzyme that removes non-canonical purine nucleotides from the nucleotide pool, thus preventing their incorporation into DNA/RNA and avoiding chromosomal lesions.</text>
</comment>
<evidence type="ECO:0000256" key="8">
    <source>
        <dbReference type="ARBA" id="ARBA00051875"/>
    </source>
</evidence>
<keyword evidence="13" id="KW-1185">Reference proteome</keyword>
<feature type="active site" description="Proton acceptor" evidence="10">
    <location>
        <position position="75"/>
    </location>
</feature>
<dbReference type="GO" id="GO:0009117">
    <property type="term" value="P:nucleotide metabolic process"/>
    <property type="evidence" value="ECO:0007669"/>
    <property type="project" value="UniProtKB-KW"/>
</dbReference>
<comment type="subunit">
    <text evidence="2 10">Homodimer.</text>
</comment>
<gene>
    <name evidence="12" type="primary">rdgB</name>
    <name evidence="12" type="ORF">G4223_16285</name>
</gene>
<evidence type="ECO:0000256" key="2">
    <source>
        <dbReference type="ARBA" id="ARBA00011738"/>
    </source>
</evidence>
<dbReference type="AlphaFoldDB" id="A0A7C9UY11"/>
<sequence length="199" mass="21103">MSRKFSDGRLVIASHNSGKVREIGELLAPFGVEVVSAGALGLDEPEETGTTFVANAELKAHAAAKAANLPALADDSGLAVDCLGGDPGIYSARWAGPGKDFAAAMALVNDRMGDSPDRRGRFVCALALAWPDGVCETFEGVVEGEMVWPPRGAQGFGYDPMFQPQGHTVTFGEMEPAKKHEMSHRADAFHKLVAACFQR</sequence>
<keyword evidence="4 10" id="KW-0547">Nucleotide-binding</keyword>
<feature type="binding site" evidence="10">
    <location>
        <begin position="14"/>
        <end position="19"/>
    </location>
    <ligand>
        <name>substrate</name>
    </ligand>
</feature>
<organism evidence="12 13">
    <name type="scientific">Magnetospirillum aberrantis SpK</name>
    <dbReference type="NCBI Taxonomy" id="908842"/>
    <lineage>
        <taxon>Bacteria</taxon>
        <taxon>Pseudomonadati</taxon>
        <taxon>Pseudomonadota</taxon>
        <taxon>Alphaproteobacteria</taxon>
        <taxon>Rhodospirillales</taxon>
        <taxon>Rhodospirillaceae</taxon>
        <taxon>Magnetospirillum</taxon>
    </lineage>
</organism>
<dbReference type="GO" id="GO:0017111">
    <property type="term" value="F:ribonucleoside triphosphate phosphatase activity"/>
    <property type="evidence" value="ECO:0007669"/>
    <property type="project" value="InterPro"/>
</dbReference>
<evidence type="ECO:0000256" key="6">
    <source>
        <dbReference type="ARBA" id="ARBA00022842"/>
    </source>
</evidence>
<comment type="caution">
    <text evidence="12">The sequence shown here is derived from an EMBL/GenBank/DDBJ whole genome shotgun (WGS) entry which is preliminary data.</text>
</comment>
<evidence type="ECO:0000313" key="13">
    <source>
        <dbReference type="Proteomes" id="UP000480684"/>
    </source>
</evidence>
<keyword evidence="3 10" id="KW-0479">Metal-binding</keyword>
<keyword evidence="7 10" id="KW-0546">Nucleotide metabolism</keyword>
<dbReference type="PANTHER" id="PTHR11067">
    <property type="entry name" value="INOSINE TRIPHOSPHATE PYROPHOSPHATASE/HAM1 PROTEIN"/>
    <property type="match status" value="1"/>
</dbReference>
<dbReference type="GO" id="GO:0036220">
    <property type="term" value="F:ITP diphosphatase activity"/>
    <property type="evidence" value="ECO:0007669"/>
    <property type="project" value="UniProtKB-UniRule"/>
</dbReference>
<dbReference type="FunFam" id="3.90.950.10:FF:000001">
    <property type="entry name" value="dITP/XTP pyrophosphatase"/>
    <property type="match status" value="1"/>
</dbReference>
<dbReference type="GO" id="GO:0035870">
    <property type="term" value="F:dITP diphosphatase activity"/>
    <property type="evidence" value="ECO:0007669"/>
    <property type="project" value="UniProtKB-UniRule"/>
</dbReference>
<evidence type="ECO:0000256" key="4">
    <source>
        <dbReference type="ARBA" id="ARBA00022741"/>
    </source>
</evidence>
<dbReference type="HAMAP" id="MF_01405">
    <property type="entry name" value="Non_canon_purine_NTPase"/>
    <property type="match status" value="1"/>
</dbReference>
<feature type="binding site" evidence="10">
    <location>
        <position position="75"/>
    </location>
    <ligand>
        <name>Mg(2+)</name>
        <dbReference type="ChEBI" id="CHEBI:18420"/>
    </ligand>
</feature>
<name>A0A7C9UY11_9PROT</name>
<dbReference type="PANTHER" id="PTHR11067:SF9">
    <property type="entry name" value="INOSINE TRIPHOSPHATE PYROPHOSPHATASE"/>
    <property type="match status" value="1"/>
</dbReference>
<comment type="similarity">
    <text evidence="1 10 11">Belongs to the HAM1 NTPase family.</text>
</comment>
<evidence type="ECO:0000256" key="10">
    <source>
        <dbReference type="HAMAP-Rule" id="MF_01405"/>
    </source>
</evidence>
<keyword evidence="6 10" id="KW-0460">Magnesium</keyword>
<evidence type="ECO:0000256" key="5">
    <source>
        <dbReference type="ARBA" id="ARBA00022801"/>
    </source>
</evidence>
<dbReference type="Proteomes" id="UP000480684">
    <property type="component" value="Unassembled WGS sequence"/>
</dbReference>
<dbReference type="Pfam" id="PF01725">
    <property type="entry name" value="Ham1p_like"/>
    <property type="match status" value="1"/>
</dbReference>
<feature type="binding site" evidence="10">
    <location>
        <position position="179"/>
    </location>
    <ligand>
        <name>substrate</name>
    </ligand>
</feature>
<feature type="binding site" evidence="10">
    <location>
        <position position="76"/>
    </location>
    <ligand>
        <name>substrate</name>
    </ligand>
</feature>
<accession>A0A7C9UY11</accession>
<dbReference type="InterPro" id="IPR020922">
    <property type="entry name" value="dITP/XTP_pyrophosphatase"/>
</dbReference>
<dbReference type="CDD" id="cd00515">
    <property type="entry name" value="HAM1"/>
    <property type="match status" value="1"/>
</dbReference>
<dbReference type="SUPFAM" id="SSF52972">
    <property type="entry name" value="ITPase-like"/>
    <property type="match status" value="1"/>
</dbReference>
<feature type="binding site" evidence="10">
    <location>
        <begin position="184"/>
        <end position="185"/>
    </location>
    <ligand>
        <name>substrate</name>
    </ligand>
</feature>
<dbReference type="Gene3D" id="3.90.950.10">
    <property type="match status" value="1"/>
</dbReference>
<dbReference type="GO" id="GO:0036222">
    <property type="term" value="F:XTP diphosphatase activity"/>
    <property type="evidence" value="ECO:0007669"/>
    <property type="project" value="UniProtKB-UniRule"/>
</dbReference>
<evidence type="ECO:0000256" key="1">
    <source>
        <dbReference type="ARBA" id="ARBA00008023"/>
    </source>
</evidence>
<dbReference type="EMBL" id="JAAIYP010000042">
    <property type="protein sequence ID" value="NFV81669.1"/>
    <property type="molecule type" value="Genomic_DNA"/>
</dbReference>
<evidence type="ECO:0000256" key="11">
    <source>
        <dbReference type="RuleBase" id="RU003781"/>
    </source>
</evidence>
<evidence type="ECO:0000313" key="12">
    <source>
        <dbReference type="EMBL" id="NFV81669.1"/>
    </source>
</evidence>
<protein>
    <recommendedName>
        <fullName evidence="10">dITP/XTP pyrophosphatase</fullName>
        <ecNumber evidence="10">3.6.1.66</ecNumber>
    </recommendedName>
    <alternativeName>
        <fullName evidence="10">Non-canonical purine NTP pyrophosphatase</fullName>
    </alternativeName>
    <alternativeName>
        <fullName evidence="10">Non-standard purine NTP pyrophosphatase</fullName>
    </alternativeName>
    <alternativeName>
        <fullName evidence="10">Nucleoside-triphosphate diphosphatase</fullName>
    </alternativeName>
    <alternativeName>
        <fullName evidence="10">Nucleoside-triphosphate pyrophosphatase</fullName>
        <shortName evidence="10">NTPase</shortName>
    </alternativeName>
</protein>
<dbReference type="GO" id="GO:0009146">
    <property type="term" value="P:purine nucleoside triphosphate catabolic process"/>
    <property type="evidence" value="ECO:0007669"/>
    <property type="project" value="UniProtKB-UniRule"/>
</dbReference>
<comment type="catalytic activity">
    <reaction evidence="8 10">
        <text>dITP + H2O = dIMP + diphosphate + H(+)</text>
        <dbReference type="Rhea" id="RHEA:28342"/>
        <dbReference type="ChEBI" id="CHEBI:15377"/>
        <dbReference type="ChEBI" id="CHEBI:15378"/>
        <dbReference type="ChEBI" id="CHEBI:33019"/>
        <dbReference type="ChEBI" id="CHEBI:61194"/>
        <dbReference type="ChEBI" id="CHEBI:61382"/>
        <dbReference type="EC" id="3.6.1.66"/>
    </reaction>
</comment>
<dbReference type="NCBIfam" id="TIGR00042">
    <property type="entry name" value="RdgB/HAM1 family non-canonical purine NTP pyrophosphatase"/>
    <property type="match status" value="1"/>
</dbReference>
<comment type="catalytic activity">
    <reaction evidence="9 10">
        <text>XTP + H2O = XMP + diphosphate + H(+)</text>
        <dbReference type="Rhea" id="RHEA:28610"/>
        <dbReference type="ChEBI" id="CHEBI:15377"/>
        <dbReference type="ChEBI" id="CHEBI:15378"/>
        <dbReference type="ChEBI" id="CHEBI:33019"/>
        <dbReference type="ChEBI" id="CHEBI:57464"/>
        <dbReference type="ChEBI" id="CHEBI:61314"/>
        <dbReference type="EC" id="3.6.1.66"/>
    </reaction>
</comment>
<reference evidence="12 13" key="1">
    <citation type="submission" date="2020-02" db="EMBL/GenBank/DDBJ databases">
        <authorList>
            <person name="Dziuba M."/>
            <person name="Kuznetsov B."/>
            <person name="Mardanov A."/>
            <person name="Ravin N."/>
            <person name="Grouzdev D."/>
        </authorList>
    </citation>
    <scope>NUCLEOTIDE SEQUENCE [LARGE SCALE GENOMIC DNA]</scope>
    <source>
        <strain evidence="12 13">SpK</strain>
    </source>
</reference>
<dbReference type="GO" id="GO:0000166">
    <property type="term" value="F:nucleotide binding"/>
    <property type="evidence" value="ECO:0007669"/>
    <property type="project" value="UniProtKB-KW"/>
</dbReference>
<comment type="catalytic activity">
    <reaction evidence="10">
        <text>ITP + H2O = IMP + diphosphate + H(+)</text>
        <dbReference type="Rhea" id="RHEA:29399"/>
        <dbReference type="ChEBI" id="CHEBI:15377"/>
        <dbReference type="ChEBI" id="CHEBI:15378"/>
        <dbReference type="ChEBI" id="CHEBI:33019"/>
        <dbReference type="ChEBI" id="CHEBI:58053"/>
        <dbReference type="ChEBI" id="CHEBI:61402"/>
        <dbReference type="EC" id="3.6.1.66"/>
    </reaction>
</comment>
<keyword evidence="5 10" id="KW-0378">Hydrolase</keyword>
<dbReference type="InterPro" id="IPR029001">
    <property type="entry name" value="ITPase-like_fam"/>
</dbReference>
<evidence type="ECO:0000256" key="7">
    <source>
        <dbReference type="ARBA" id="ARBA00023080"/>
    </source>
</evidence>
<dbReference type="EC" id="3.6.1.66" evidence="10"/>
<dbReference type="InterPro" id="IPR002637">
    <property type="entry name" value="RdgB/HAM1"/>
</dbReference>
<proteinExistence type="inferred from homology"/>
<dbReference type="RefSeq" id="WP_163681928.1">
    <property type="nucleotide sequence ID" value="NZ_JAAIYP010000042.1"/>
</dbReference>
<dbReference type="GO" id="GO:0046872">
    <property type="term" value="F:metal ion binding"/>
    <property type="evidence" value="ECO:0007669"/>
    <property type="project" value="UniProtKB-KW"/>
</dbReference>
<feature type="binding site" evidence="10">
    <location>
        <position position="46"/>
    </location>
    <ligand>
        <name>Mg(2+)</name>
        <dbReference type="ChEBI" id="CHEBI:18420"/>
    </ligand>
</feature>
<dbReference type="GO" id="GO:0005829">
    <property type="term" value="C:cytosol"/>
    <property type="evidence" value="ECO:0007669"/>
    <property type="project" value="TreeGrafter"/>
</dbReference>
<feature type="binding site" evidence="10">
    <location>
        <begin position="156"/>
        <end position="159"/>
    </location>
    <ligand>
        <name>substrate</name>
    </ligand>
</feature>
<evidence type="ECO:0000256" key="9">
    <source>
        <dbReference type="ARBA" id="ARBA00052017"/>
    </source>
</evidence>